<dbReference type="Gene3D" id="3.55.50.10">
    <property type="entry name" value="Baseplate protein-like domains"/>
    <property type="match status" value="1"/>
</dbReference>
<feature type="domain" description="Gp5/Type VI secretion system Vgr C-terminal trimerisation" evidence="4">
    <location>
        <begin position="488"/>
        <end position="596"/>
    </location>
</feature>
<keyword evidence="6" id="KW-1185">Reference proteome</keyword>
<dbReference type="Pfam" id="PF04717">
    <property type="entry name" value="Phage_base_V"/>
    <property type="match status" value="1"/>
</dbReference>
<dbReference type="NCBIfam" id="TIGR03361">
    <property type="entry name" value="VI_Rhs_Vgr"/>
    <property type="match status" value="1"/>
</dbReference>
<organism evidence="5 6">
    <name type="scientific">Pendulispora brunnea</name>
    <dbReference type="NCBI Taxonomy" id="2905690"/>
    <lineage>
        <taxon>Bacteria</taxon>
        <taxon>Pseudomonadati</taxon>
        <taxon>Myxococcota</taxon>
        <taxon>Myxococcia</taxon>
        <taxon>Myxococcales</taxon>
        <taxon>Sorangiineae</taxon>
        <taxon>Pendulisporaceae</taxon>
        <taxon>Pendulispora</taxon>
    </lineage>
</organism>
<evidence type="ECO:0000313" key="6">
    <source>
        <dbReference type="Proteomes" id="UP001379533"/>
    </source>
</evidence>
<dbReference type="Gene3D" id="2.40.50.230">
    <property type="entry name" value="Gp5 N-terminal domain"/>
    <property type="match status" value="1"/>
</dbReference>
<dbReference type="EMBL" id="CP089982">
    <property type="protein sequence ID" value="WXA94618.1"/>
    <property type="molecule type" value="Genomic_DNA"/>
</dbReference>
<evidence type="ECO:0000256" key="2">
    <source>
        <dbReference type="SAM" id="MobiDB-lite"/>
    </source>
</evidence>
<name>A0ABZ2K7F2_9BACT</name>
<dbReference type="Pfam" id="PF22178">
    <property type="entry name" value="Gp5_trimer_C"/>
    <property type="match status" value="1"/>
</dbReference>
<dbReference type="SUPFAM" id="SSF69349">
    <property type="entry name" value="Phage fibre proteins"/>
    <property type="match status" value="1"/>
</dbReference>
<dbReference type="RefSeq" id="WP_394845229.1">
    <property type="nucleotide sequence ID" value="NZ_CP089982.1"/>
</dbReference>
<feature type="compositionally biased region" description="Basic and acidic residues" evidence="2">
    <location>
        <begin position="272"/>
        <end position="286"/>
    </location>
</feature>
<dbReference type="Proteomes" id="UP001379533">
    <property type="component" value="Chromosome"/>
</dbReference>
<dbReference type="SUPFAM" id="SSF69279">
    <property type="entry name" value="Phage tail proteins"/>
    <property type="match status" value="2"/>
</dbReference>
<comment type="similarity">
    <text evidence="1">Belongs to the VgrG protein family.</text>
</comment>
<evidence type="ECO:0000259" key="4">
    <source>
        <dbReference type="Pfam" id="PF22178"/>
    </source>
</evidence>
<dbReference type="InterPro" id="IPR037026">
    <property type="entry name" value="Vgr_OB-fold_dom_sf"/>
</dbReference>
<dbReference type="Gene3D" id="4.10.220.110">
    <property type="match status" value="1"/>
</dbReference>
<gene>
    <name evidence="5" type="primary">vgrG</name>
    <name evidence="5" type="ORF">LZC95_50400</name>
</gene>
<feature type="region of interest" description="Disordered" evidence="2">
    <location>
        <begin position="263"/>
        <end position="286"/>
    </location>
</feature>
<dbReference type="Pfam" id="PF05954">
    <property type="entry name" value="Phage_GPD"/>
    <property type="match status" value="1"/>
</dbReference>
<evidence type="ECO:0000259" key="3">
    <source>
        <dbReference type="Pfam" id="PF04717"/>
    </source>
</evidence>
<sequence length="757" mass="81715">MPAALDAANSLFGTVHEDIEYSLEVTDIDGSLLRVASFTCVERLSKLFTYTIAVGTDPDPDSIAGLEEALGRDASFIVKQDGKVVRAIHGIVTDVIPDGAFIGKTQMRVSFVVQPRMANLCHSGGFRIFQDKAIHEIVREICEPEHVECLWNVHGTPPKRVYCTQLDESDFDFIVRLASEEGMHFFFQSDEQKTTAIFVNEPDGYEPIETDLELPFNDASGAVDGEHVRSIRRTKSIRTGAFEHRDYDFTKPKEVLLSRTETAGKETTGNSHRREIRDYPGRFNDKSEAGKKLAQRRLEELRSDAFVLTGSAVSQRFAAGKTFTLTGHREDGFNRKLLITSVAMDGAVQGARQDGSGFRGATKLVTFTAVPAEVPIYPRRVPKPASRLQSARVVGPKDGDPYVDEYGRFKVQFYWDRDGKFDEKSSCWVRTLTPVAHLDEGFWQAHKVGSEVAVSFFDDDIDRPVIIGAVYNAAQPQLYPLPSQVAKSTWRTNSIPGNNGFNEITQDNSAGREELFMHAQKNRRTVVLANHNETIGANQSSTVGANQTVTVGAARTVTVGAAHTVSVGANETNSVKGKRTETVDTGESVTIKAGRSHTISGGDTLGVTGKRGVTVSEADTLKAKSKEITIETTYDLNAGTSITIHHGGDSTLILKAGEATLNTSTKIVFSNPSGTVTLADNKVSIVAASEISLTAGAAKLSLKADGTVAMSGAKEVGVSCNAASVKLEPAMCTANAPAMNLTASGAMQVSGALVKIN</sequence>
<dbReference type="InterPro" id="IPR054030">
    <property type="entry name" value="Gp5_Vgr_C"/>
</dbReference>
<proteinExistence type="inferred from homology"/>
<protein>
    <submittedName>
        <fullName evidence="5">Type VI secretion system tip protein VgrG</fullName>
    </submittedName>
</protein>
<evidence type="ECO:0000313" key="5">
    <source>
        <dbReference type="EMBL" id="WXA94618.1"/>
    </source>
</evidence>
<dbReference type="Gene3D" id="2.30.110.50">
    <property type="match status" value="1"/>
</dbReference>
<dbReference type="InterPro" id="IPR006533">
    <property type="entry name" value="T6SS_Vgr_RhsGE"/>
</dbReference>
<dbReference type="SUPFAM" id="SSF69255">
    <property type="entry name" value="gp5 N-terminal domain-like"/>
    <property type="match status" value="1"/>
</dbReference>
<feature type="domain" description="Gp5/Type VI secretion system Vgr protein OB-fold" evidence="3">
    <location>
        <begin position="406"/>
        <end position="471"/>
    </location>
</feature>
<dbReference type="NCBIfam" id="TIGR01646">
    <property type="entry name" value="vgr_GE"/>
    <property type="match status" value="1"/>
</dbReference>
<dbReference type="InterPro" id="IPR006531">
    <property type="entry name" value="Gp5/Vgr_OB"/>
</dbReference>
<reference evidence="5 6" key="1">
    <citation type="submission" date="2021-12" db="EMBL/GenBank/DDBJ databases">
        <title>Discovery of the Pendulisporaceae a myxobacterial family with distinct sporulation behavior and unique specialized metabolism.</title>
        <authorList>
            <person name="Garcia R."/>
            <person name="Popoff A."/>
            <person name="Bader C.D."/>
            <person name="Loehr J."/>
            <person name="Walesch S."/>
            <person name="Walt C."/>
            <person name="Boldt J."/>
            <person name="Bunk B."/>
            <person name="Haeckl F.J.F.P.J."/>
            <person name="Gunesch A.P."/>
            <person name="Birkelbach J."/>
            <person name="Nuebel U."/>
            <person name="Pietschmann T."/>
            <person name="Bach T."/>
            <person name="Mueller R."/>
        </authorList>
    </citation>
    <scope>NUCLEOTIDE SEQUENCE [LARGE SCALE GENOMIC DNA]</scope>
    <source>
        <strain evidence="5 6">MSr12523</strain>
    </source>
</reference>
<evidence type="ECO:0000256" key="1">
    <source>
        <dbReference type="ARBA" id="ARBA00005558"/>
    </source>
</evidence>
<accession>A0ABZ2K7F2</accession>
<dbReference type="InterPro" id="IPR017847">
    <property type="entry name" value="T6SS_RhsGE_Vgr_subset"/>
</dbReference>